<comment type="caution">
    <text evidence="2">The sequence shown here is derived from an EMBL/GenBank/DDBJ whole genome shotgun (WGS) entry which is preliminary data.</text>
</comment>
<dbReference type="Gene3D" id="3.30.70.100">
    <property type="match status" value="1"/>
</dbReference>
<dbReference type="Pfam" id="PF00403">
    <property type="entry name" value="HMA"/>
    <property type="match status" value="1"/>
</dbReference>
<sequence>MKFTKIIATFAIASLVLVSCKKEEDKNLANIKAVETTTKEHKAIAAENVQTASFKIEGMTCAMGCAKTIEKELADLDGVEKATVDFDKKTATVVFDKTVQNQDNFTKVVQATGDGKTYKVLNTKS</sequence>
<protein>
    <submittedName>
        <fullName evidence="2">Heavy-metal-associated domain-containing protein</fullName>
    </submittedName>
</protein>
<dbReference type="InterPro" id="IPR036163">
    <property type="entry name" value="HMA_dom_sf"/>
</dbReference>
<dbReference type="PROSITE" id="PS50846">
    <property type="entry name" value="HMA_2"/>
    <property type="match status" value="1"/>
</dbReference>
<proteinExistence type="predicted"/>
<dbReference type="CDD" id="cd00371">
    <property type="entry name" value="HMA"/>
    <property type="match status" value="1"/>
</dbReference>
<dbReference type="PROSITE" id="PS51257">
    <property type="entry name" value="PROKAR_LIPOPROTEIN"/>
    <property type="match status" value="1"/>
</dbReference>
<evidence type="ECO:0000313" key="2">
    <source>
        <dbReference type="EMBL" id="MBS7229946.1"/>
    </source>
</evidence>
<accession>A0ABS5P6N6</accession>
<dbReference type="InterPro" id="IPR006121">
    <property type="entry name" value="HMA_dom"/>
</dbReference>
<dbReference type="SUPFAM" id="SSF55008">
    <property type="entry name" value="HMA, heavy metal-associated domain"/>
    <property type="match status" value="1"/>
</dbReference>
<keyword evidence="3" id="KW-1185">Reference proteome</keyword>
<evidence type="ECO:0000313" key="3">
    <source>
        <dbReference type="Proteomes" id="UP000722625"/>
    </source>
</evidence>
<evidence type="ECO:0000259" key="1">
    <source>
        <dbReference type="PROSITE" id="PS50846"/>
    </source>
</evidence>
<dbReference type="Proteomes" id="UP000722625">
    <property type="component" value="Unassembled WGS sequence"/>
</dbReference>
<name>A0ABS5P6N6_9FLAO</name>
<dbReference type="EMBL" id="JAGYVZ010000002">
    <property type="protein sequence ID" value="MBS7229946.1"/>
    <property type="molecule type" value="Genomic_DNA"/>
</dbReference>
<feature type="domain" description="HMA" evidence="1">
    <location>
        <begin position="50"/>
        <end position="117"/>
    </location>
</feature>
<organism evidence="2 3">
    <name type="scientific">Flavobacterium psychroterrae</name>
    <dbReference type="NCBI Taxonomy" id="2133767"/>
    <lineage>
        <taxon>Bacteria</taxon>
        <taxon>Pseudomonadati</taxon>
        <taxon>Bacteroidota</taxon>
        <taxon>Flavobacteriia</taxon>
        <taxon>Flavobacteriales</taxon>
        <taxon>Flavobacteriaceae</taxon>
        <taxon>Flavobacterium</taxon>
    </lineage>
</organism>
<gene>
    <name evidence="2" type="ORF">KHA90_02820</name>
</gene>
<dbReference type="RefSeq" id="WP_213295049.1">
    <property type="nucleotide sequence ID" value="NZ_JAGYVZ010000002.1"/>
</dbReference>
<reference evidence="2 3" key="1">
    <citation type="journal article" date="2018" name="Int. J. Syst. Evol. Microbiol.">
        <title>Flavobacterium chryseum sp. nov. and Flavobacterium psychroterrae sp. nov., novel environmental bacteria isolated from Antarctica.</title>
        <authorList>
            <person name="Kralova S."/>
            <person name="Svec P."/>
            <person name="Busse H.J."/>
            <person name="Stankova E."/>
            <person name="Vaczi P."/>
            <person name="Sedlacek I."/>
        </authorList>
    </citation>
    <scope>NUCLEOTIDE SEQUENCE [LARGE SCALE GENOMIC DNA]</scope>
    <source>
        <strain evidence="2 3">CCM 8827</strain>
    </source>
</reference>